<sequence>MKLFSKKSIIFYSILGAITAFIIAPFIRNMMDFSNSIELLITTLIIIPMYAVITRLVKKYL</sequence>
<comment type="caution">
    <text evidence="2">The sequence shown here is derived from an EMBL/GenBank/DDBJ whole genome shotgun (WGS) entry which is preliminary data.</text>
</comment>
<protein>
    <submittedName>
        <fullName evidence="2">Uncharacterized protein</fullName>
    </submittedName>
</protein>
<dbReference type="Proteomes" id="UP000319384">
    <property type="component" value="Unassembled WGS sequence"/>
</dbReference>
<organism evidence="2 3">
    <name type="scientific">SAR86 cluster bacterium</name>
    <dbReference type="NCBI Taxonomy" id="2030880"/>
    <lineage>
        <taxon>Bacteria</taxon>
        <taxon>Pseudomonadati</taxon>
        <taxon>Pseudomonadota</taxon>
        <taxon>Gammaproteobacteria</taxon>
        <taxon>SAR86 cluster</taxon>
    </lineage>
</organism>
<name>A0A520MVW1_9GAMM</name>
<dbReference type="AlphaFoldDB" id="A0A520MVW1"/>
<accession>A0A520MVW1</accession>
<dbReference type="EMBL" id="SHBH01000040">
    <property type="protein sequence ID" value="RZO25319.1"/>
    <property type="molecule type" value="Genomic_DNA"/>
</dbReference>
<keyword evidence="1" id="KW-0472">Membrane</keyword>
<keyword evidence="1" id="KW-0812">Transmembrane</keyword>
<evidence type="ECO:0000256" key="1">
    <source>
        <dbReference type="SAM" id="Phobius"/>
    </source>
</evidence>
<evidence type="ECO:0000313" key="2">
    <source>
        <dbReference type="EMBL" id="RZO25319.1"/>
    </source>
</evidence>
<feature type="transmembrane region" description="Helical" evidence="1">
    <location>
        <begin position="9"/>
        <end position="27"/>
    </location>
</feature>
<proteinExistence type="predicted"/>
<gene>
    <name evidence="2" type="ORF">EVA95_03700</name>
</gene>
<evidence type="ECO:0000313" key="3">
    <source>
        <dbReference type="Proteomes" id="UP000319384"/>
    </source>
</evidence>
<reference evidence="2 3" key="1">
    <citation type="submission" date="2019-02" db="EMBL/GenBank/DDBJ databases">
        <title>Prokaryotic population dynamics and viral predation in marine succession experiment using metagenomics: the confinement effect.</title>
        <authorList>
            <person name="Haro-Moreno J.M."/>
            <person name="Rodriguez-Valera F."/>
            <person name="Lopez-Perez M."/>
        </authorList>
    </citation>
    <scope>NUCLEOTIDE SEQUENCE [LARGE SCALE GENOMIC DNA]</scope>
    <source>
        <strain evidence="2">MED-G162</strain>
    </source>
</reference>
<keyword evidence="1" id="KW-1133">Transmembrane helix</keyword>
<feature type="transmembrane region" description="Helical" evidence="1">
    <location>
        <begin position="39"/>
        <end position="57"/>
    </location>
</feature>